<dbReference type="AlphaFoldDB" id="A0A6P6Q381"/>
<dbReference type="KEGG" id="caua:113108075"/>
<dbReference type="PRINTS" id="PR00480">
    <property type="entry name" value="ASTACIN"/>
</dbReference>
<keyword evidence="5 8" id="KW-0862">Zinc</keyword>
<evidence type="ECO:0000256" key="9">
    <source>
        <dbReference type="RuleBase" id="RU361183"/>
    </source>
</evidence>
<evidence type="ECO:0000256" key="6">
    <source>
        <dbReference type="ARBA" id="ARBA00023049"/>
    </source>
</evidence>
<dbReference type="GO" id="GO:0004222">
    <property type="term" value="F:metalloendopeptidase activity"/>
    <property type="evidence" value="ECO:0007669"/>
    <property type="project" value="UniProtKB-UniRule"/>
</dbReference>
<dbReference type="InterPro" id="IPR034039">
    <property type="entry name" value="ZnMP_hatching_enz"/>
</dbReference>
<dbReference type="SUPFAM" id="SSF55486">
    <property type="entry name" value="Metalloproteases ('zincins'), catalytic domain"/>
    <property type="match status" value="1"/>
</dbReference>
<dbReference type="CTD" id="564183"/>
<accession>A0A6P6Q381</accession>
<keyword evidence="12" id="KW-1185">Reference proteome</keyword>
<dbReference type="GO" id="GO:0008270">
    <property type="term" value="F:zinc ion binding"/>
    <property type="evidence" value="ECO:0007669"/>
    <property type="project" value="UniProtKB-UniRule"/>
</dbReference>
<keyword evidence="10" id="KW-0472">Membrane</keyword>
<evidence type="ECO:0000313" key="12">
    <source>
        <dbReference type="Proteomes" id="UP000515129"/>
    </source>
</evidence>
<dbReference type="Gene3D" id="3.40.390.10">
    <property type="entry name" value="Collagenase (Catalytic Domain)"/>
    <property type="match status" value="1"/>
</dbReference>
<feature type="active site" evidence="8">
    <location>
        <position position="203"/>
    </location>
</feature>
<dbReference type="Pfam" id="PF01400">
    <property type="entry name" value="Astacin"/>
    <property type="match status" value="1"/>
</dbReference>
<feature type="binding site" evidence="8">
    <location>
        <position position="202"/>
    </location>
    <ligand>
        <name>Zn(2+)</name>
        <dbReference type="ChEBI" id="CHEBI:29105"/>
        <note>catalytic</note>
    </ligand>
</feature>
<evidence type="ECO:0000256" key="3">
    <source>
        <dbReference type="ARBA" id="ARBA00022729"/>
    </source>
</evidence>
<dbReference type="EC" id="3.4.24.-" evidence="9"/>
<gene>
    <name evidence="13" type="primary">hce2l1</name>
</gene>
<dbReference type="SMART" id="SM00235">
    <property type="entry name" value="ZnMc"/>
    <property type="match status" value="1"/>
</dbReference>
<keyword evidence="7" id="KW-1015">Disulfide bond</keyword>
<dbReference type="FunFam" id="3.40.390.10:FF:000038">
    <property type="entry name" value="Metalloendopeptidase"/>
    <property type="match status" value="1"/>
</dbReference>
<evidence type="ECO:0000256" key="1">
    <source>
        <dbReference type="ARBA" id="ARBA00022670"/>
    </source>
</evidence>
<evidence type="ECO:0000256" key="10">
    <source>
        <dbReference type="SAM" id="Phobius"/>
    </source>
</evidence>
<evidence type="ECO:0000313" key="13">
    <source>
        <dbReference type="RefSeq" id="XP_026126680.1"/>
    </source>
</evidence>
<keyword evidence="2 8" id="KW-0479">Metal-binding</keyword>
<protein>
    <recommendedName>
        <fullName evidence="9">Metalloendopeptidase</fullName>
        <ecNumber evidence="9">3.4.24.-</ecNumber>
    </recommendedName>
</protein>
<name>A0A6P6Q381_CARAU</name>
<dbReference type="GO" id="GO:0006508">
    <property type="term" value="P:proteolysis"/>
    <property type="evidence" value="ECO:0007669"/>
    <property type="project" value="UniProtKB-KW"/>
</dbReference>
<evidence type="ECO:0000256" key="4">
    <source>
        <dbReference type="ARBA" id="ARBA00022801"/>
    </source>
</evidence>
<dbReference type="CDD" id="cd04283">
    <property type="entry name" value="ZnMc_hatching_enzyme"/>
    <property type="match status" value="1"/>
</dbReference>
<feature type="domain" description="Peptidase M12A" evidence="11">
    <location>
        <begin position="104"/>
        <end position="302"/>
    </location>
</feature>
<dbReference type="RefSeq" id="XP_026126680.1">
    <property type="nucleotide sequence ID" value="XM_026270895.1"/>
</dbReference>
<dbReference type="InterPro" id="IPR001506">
    <property type="entry name" value="Peptidase_M12A"/>
</dbReference>
<keyword evidence="4 8" id="KW-0378">Hydrolase</keyword>
<evidence type="ECO:0000256" key="5">
    <source>
        <dbReference type="ARBA" id="ARBA00022833"/>
    </source>
</evidence>
<proteinExistence type="predicted"/>
<comment type="cofactor">
    <cofactor evidence="8 9">
        <name>Zn(2+)</name>
        <dbReference type="ChEBI" id="CHEBI:29105"/>
    </cofactor>
    <text evidence="8 9">Binds 1 zinc ion per subunit.</text>
</comment>
<dbReference type="PANTHER" id="PTHR10127:SF838">
    <property type="entry name" value="METALLOENDOPEPTIDASE"/>
    <property type="match status" value="1"/>
</dbReference>
<keyword evidence="10" id="KW-0812">Transmembrane</keyword>
<dbReference type="InterPro" id="IPR006026">
    <property type="entry name" value="Peptidase_Metallo"/>
</dbReference>
<reference evidence="13" key="1">
    <citation type="submission" date="2025-08" db="UniProtKB">
        <authorList>
            <consortium name="RefSeq"/>
        </authorList>
    </citation>
    <scope>IDENTIFICATION</scope>
    <source>
        <strain evidence="13">Wakin</strain>
        <tissue evidence="13">Muscle</tissue>
    </source>
</reference>
<organism evidence="12 13">
    <name type="scientific">Carassius auratus</name>
    <name type="common">Goldfish</name>
    <dbReference type="NCBI Taxonomy" id="7957"/>
    <lineage>
        <taxon>Eukaryota</taxon>
        <taxon>Metazoa</taxon>
        <taxon>Chordata</taxon>
        <taxon>Craniata</taxon>
        <taxon>Vertebrata</taxon>
        <taxon>Euteleostomi</taxon>
        <taxon>Actinopterygii</taxon>
        <taxon>Neopterygii</taxon>
        <taxon>Teleostei</taxon>
        <taxon>Ostariophysi</taxon>
        <taxon>Cypriniformes</taxon>
        <taxon>Cyprinidae</taxon>
        <taxon>Cyprininae</taxon>
        <taxon>Carassius</taxon>
    </lineage>
</organism>
<sequence>MTQEVTLTLHLQPRNTRTYTYVTIKMLYVGIFVGLVLESWSLPVQNSSLVHQTRLRSKRAYPEHYVKPEDMNAMDKILRVNQCMYVSRGFPLREGDILSSGSRSAIICLGDSCRWPRSVDGFVYVPYIISPVYDDMDRITIETGMLDISSATCVKFVPRTHQANFLNIQSRTGCWSYLGMIGGSQTVSLQSPGCMWSGVAAHELMHALGFVHEQSRSDRDHHVSILWENIIDNQRHNFKKYETNNLNTAYDYSSVMHYGRYAFSEDGGPTIIPKPDPYIPIGQRDGPSLTDIHKINILYNCGGRV</sequence>
<keyword evidence="3" id="KW-0732">Signal</keyword>
<keyword evidence="1 8" id="KW-0645">Protease</keyword>
<evidence type="ECO:0000256" key="2">
    <source>
        <dbReference type="ARBA" id="ARBA00022723"/>
    </source>
</evidence>
<evidence type="ECO:0000256" key="7">
    <source>
        <dbReference type="ARBA" id="ARBA00023157"/>
    </source>
</evidence>
<comment type="caution">
    <text evidence="8">Lacks conserved residue(s) required for the propagation of feature annotation.</text>
</comment>
<dbReference type="OrthoDB" id="291007at2759"/>
<keyword evidence="6 8" id="KW-0482">Metalloprotease</keyword>
<keyword evidence="10" id="KW-1133">Transmembrane helix</keyword>
<feature type="binding site" evidence="8">
    <location>
        <position position="212"/>
    </location>
    <ligand>
        <name>Zn(2+)</name>
        <dbReference type="ChEBI" id="CHEBI:29105"/>
        <note>catalytic</note>
    </ligand>
</feature>
<evidence type="ECO:0000256" key="8">
    <source>
        <dbReference type="PROSITE-ProRule" id="PRU01211"/>
    </source>
</evidence>
<dbReference type="PANTHER" id="PTHR10127">
    <property type="entry name" value="DISCOIDIN, CUB, EGF, LAMININ , AND ZINC METALLOPROTEASE DOMAIN CONTAINING"/>
    <property type="match status" value="1"/>
</dbReference>
<dbReference type="Proteomes" id="UP000515129">
    <property type="component" value="Chromosome 9"/>
</dbReference>
<feature type="binding site" evidence="8">
    <location>
        <position position="206"/>
    </location>
    <ligand>
        <name>Zn(2+)</name>
        <dbReference type="ChEBI" id="CHEBI:29105"/>
        <note>catalytic</note>
    </ligand>
</feature>
<feature type="transmembrane region" description="Helical" evidence="10">
    <location>
        <begin position="21"/>
        <end position="42"/>
    </location>
</feature>
<dbReference type="PROSITE" id="PS51864">
    <property type="entry name" value="ASTACIN"/>
    <property type="match status" value="1"/>
</dbReference>
<evidence type="ECO:0000259" key="11">
    <source>
        <dbReference type="PROSITE" id="PS51864"/>
    </source>
</evidence>
<dbReference type="InterPro" id="IPR024079">
    <property type="entry name" value="MetalloPept_cat_dom_sf"/>
</dbReference>